<accession>A0A016V5M6</accession>
<reference evidence="3" key="1">
    <citation type="journal article" date="2015" name="Nat. Genet.">
        <title>The genome and transcriptome of the zoonotic hookworm Ancylostoma ceylanicum identify infection-specific gene families.</title>
        <authorList>
            <person name="Schwarz E.M."/>
            <person name="Hu Y."/>
            <person name="Antoshechkin I."/>
            <person name="Miller M.M."/>
            <person name="Sternberg P.W."/>
            <person name="Aroian R.V."/>
        </authorList>
    </citation>
    <scope>NUCLEOTIDE SEQUENCE</scope>
    <source>
        <strain evidence="3">HY135</strain>
    </source>
</reference>
<dbReference type="Proteomes" id="UP000024635">
    <property type="component" value="Unassembled WGS sequence"/>
</dbReference>
<name>A0A016V5M6_9BILA</name>
<comment type="caution">
    <text evidence="2">The sequence shown here is derived from an EMBL/GenBank/DDBJ whole genome shotgun (WGS) entry which is preliminary data.</text>
</comment>
<evidence type="ECO:0000256" key="1">
    <source>
        <dbReference type="SAM" id="SignalP"/>
    </source>
</evidence>
<sequence>MFDSRILALLCVIALLAIVATDAAKCLDDLGSLFCRYVLRASCVVRGLRVSHRSGLELVTRANRIVFGLHFIPV</sequence>
<dbReference type="EMBL" id="JARK01001353">
    <property type="protein sequence ID" value="EYC22322.1"/>
    <property type="molecule type" value="Genomic_DNA"/>
</dbReference>
<evidence type="ECO:0008006" key="4">
    <source>
        <dbReference type="Google" id="ProtNLM"/>
    </source>
</evidence>
<evidence type="ECO:0000313" key="2">
    <source>
        <dbReference type="EMBL" id="EYC22322.1"/>
    </source>
</evidence>
<organism evidence="2 3">
    <name type="scientific">Ancylostoma ceylanicum</name>
    <dbReference type="NCBI Taxonomy" id="53326"/>
    <lineage>
        <taxon>Eukaryota</taxon>
        <taxon>Metazoa</taxon>
        <taxon>Ecdysozoa</taxon>
        <taxon>Nematoda</taxon>
        <taxon>Chromadorea</taxon>
        <taxon>Rhabditida</taxon>
        <taxon>Rhabditina</taxon>
        <taxon>Rhabditomorpha</taxon>
        <taxon>Strongyloidea</taxon>
        <taxon>Ancylostomatidae</taxon>
        <taxon>Ancylostomatinae</taxon>
        <taxon>Ancylostoma</taxon>
    </lineage>
</organism>
<dbReference type="AlphaFoldDB" id="A0A016V5M6"/>
<proteinExistence type="predicted"/>
<keyword evidence="3" id="KW-1185">Reference proteome</keyword>
<feature type="chain" id="PRO_5001489691" description="Secreted protein" evidence="1">
    <location>
        <begin position="24"/>
        <end position="74"/>
    </location>
</feature>
<feature type="signal peptide" evidence="1">
    <location>
        <begin position="1"/>
        <end position="23"/>
    </location>
</feature>
<gene>
    <name evidence="2" type="primary">Acey_s0017.g3284</name>
    <name evidence="2" type="ORF">Y032_0017g3284</name>
</gene>
<evidence type="ECO:0000313" key="3">
    <source>
        <dbReference type="Proteomes" id="UP000024635"/>
    </source>
</evidence>
<keyword evidence="1" id="KW-0732">Signal</keyword>
<protein>
    <recommendedName>
        <fullName evidence="4">Secreted protein</fullName>
    </recommendedName>
</protein>